<protein>
    <submittedName>
        <fullName evidence="1">Uncharacterized protein</fullName>
    </submittedName>
</protein>
<name>A0A8S1TT14_PAROT</name>
<comment type="caution">
    <text evidence="1">The sequence shown here is derived from an EMBL/GenBank/DDBJ whole genome shotgun (WGS) entry which is preliminary data.</text>
</comment>
<gene>
    <name evidence="1" type="ORF">POCTA_138.1.T0290301</name>
</gene>
<reference evidence="1" key="1">
    <citation type="submission" date="2021-01" db="EMBL/GenBank/DDBJ databases">
        <authorList>
            <consortium name="Genoscope - CEA"/>
            <person name="William W."/>
        </authorList>
    </citation>
    <scope>NUCLEOTIDE SEQUENCE</scope>
</reference>
<accession>A0A8S1TT14</accession>
<keyword evidence="2" id="KW-1185">Reference proteome</keyword>
<evidence type="ECO:0000313" key="2">
    <source>
        <dbReference type="Proteomes" id="UP000683925"/>
    </source>
</evidence>
<dbReference type="AlphaFoldDB" id="A0A8S1TT14"/>
<proteinExistence type="predicted"/>
<dbReference type="EMBL" id="CAJJDP010000029">
    <property type="protein sequence ID" value="CAD8154687.1"/>
    <property type="molecule type" value="Genomic_DNA"/>
</dbReference>
<evidence type="ECO:0000313" key="1">
    <source>
        <dbReference type="EMBL" id="CAD8154687.1"/>
    </source>
</evidence>
<organism evidence="1 2">
    <name type="scientific">Paramecium octaurelia</name>
    <dbReference type="NCBI Taxonomy" id="43137"/>
    <lineage>
        <taxon>Eukaryota</taxon>
        <taxon>Sar</taxon>
        <taxon>Alveolata</taxon>
        <taxon>Ciliophora</taxon>
        <taxon>Intramacronucleata</taxon>
        <taxon>Oligohymenophorea</taxon>
        <taxon>Peniculida</taxon>
        <taxon>Parameciidae</taxon>
        <taxon>Paramecium</taxon>
    </lineage>
</organism>
<dbReference type="Proteomes" id="UP000683925">
    <property type="component" value="Unassembled WGS sequence"/>
</dbReference>
<sequence>MIEVCILLKFNIFTFMFNSWILKVKQIRNNLQNFSMCSNDMEYDQIHIQFTKQDVIKACLNHFELFAMIQPNSKIISDLYQ</sequence>